<keyword evidence="1" id="KW-0812">Transmembrane</keyword>
<evidence type="ECO:0000313" key="2">
    <source>
        <dbReference type="EMBL" id="MBT9317416.1"/>
    </source>
</evidence>
<dbReference type="Proteomes" id="UP000717364">
    <property type="component" value="Unassembled WGS sequence"/>
</dbReference>
<dbReference type="RefSeq" id="WP_215610483.1">
    <property type="nucleotide sequence ID" value="NZ_JADOES010000046.1"/>
</dbReference>
<dbReference type="EMBL" id="JADOES010000046">
    <property type="protein sequence ID" value="MBT9317416.1"/>
    <property type="molecule type" value="Genomic_DNA"/>
</dbReference>
<protein>
    <submittedName>
        <fullName evidence="2">Uncharacterized protein</fullName>
    </submittedName>
</protein>
<sequence length="287" mass="32742">MPFLRHIYSLWQRQNRFEQISWIGLLLFLSYLAWHLSFIHGLVPGPYHLAIQFQRIFLPGFWCLVLAIVPASVLFPVTTLRGIKRRWSKFLGLMLLGIISIVVLIPILFSQSGPMGLLGLLILAILFDIWWILILISRFPQRVRTKSVVAFLVFVVLLVSLIPVGGFSFVSVDSLKVKDWNKHYHAGYMMSMDIQGQLTLFECGPVGLFCRQVYRYCDNLGPLASGDVILLWVDDRLSLSFPSNNKSASEIYAGKSPLYQRSQDTILIDTPSFDSESLRDSSCRFSF</sequence>
<feature type="transmembrane region" description="Helical" evidence="1">
    <location>
        <begin position="90"/>
        <end position="109"/>
    </location>
</feature>
<evidence type="ECO:0000313" key="3">
    <source>
        <dbReference type="Proteomes" id="UP000717364"/>
    </source>
</evidence>
<accession>A0A947DI49</accession>
<reference evidence="2" key="2">
    <citation type="journal article" date="2021" name="Mar. Drugs">
        <title>Genome Reduction and Secondary Metabolism of the Marine Sponge-Associated Cyanobacterium Leptothoe.</title>
        <authorList>
            <person name="Konstantinou D."/>
            <person name="Popin R.V."/>
            <person name="Fewer D.P."/>
            <person name="Sivonen K."/>
            <person name="Gkelis S."/>
        </authorList>
    </citation>
    <scope>NUCLEOTIDE SEQUENCE</scope>
    <source>
        <strain evidence="2">TAU-MAC 1115</strain>
    </source>
</reference>
<feature type="transmembrane region" description="Helical" evidence="1">
    <location>
        <begin position="148"/>
        <end position="170"/>
    </location>
</feature>
<reference evidence="2" key="1">
    <citation type="submission" date="2020-11" db="EMBL/GenBank/DDBJ databases">
        <authorList>
            <person name="Konstantinou D."/>
            <person name="Gkelis S."/>
            <person name="Popin R."/>
            <person name="Fewer D."/>
            <person name="Sivonen K."/>
        </authorList>
    </citation>
    <scope>NUCLEOTIDE SEQUENCE</scope>
    <source>
        <strain evidence="2">TAU-MAC 1115</strain>
    </source>
</reference>
<organism evidence="2 3">
    <name type="scientific">Leptothoe spongobia TAU-MAC 1115</name>
    <dbReference type="NCBI Taxonomy" id="1967444"/>
    <lineage>
        <taxon>Bacteria</taxon>
        <taxon>Bacillati</taxon>
        <taxon>Cyanobacteriota</taxon>
        <taxon>Cyanophyceae</taxon>
        <taxon>Nodosilineales</taxon>
        <taxon>Cymatolegaceae</taxon>
        <taxon>Leptothoe</taxon>
        <taxon>Leptothoe spongobia</taxon>
    </lineage>
</organism>
<keyword evidence="1" id="KW-1133">Transmembrane helix</keyword>
<evidence type="ECO:0000256" key="1">
    <source>
        <dbReference type="SAM" id="Phobius"/>
    </source>
</evidence>
<keyword evidence="1" id="KW-0472">Membrane</keyword>
<keyword evidence="3" id="KW-1185">Reference proteome</keyword>
<feature type="transmembrane region" description="Helical" evidence="1">
    <location>
        <begin position="56"/>
        <end position="78"/>
    </location>
</feature>
<dbReference type="AlphaFoldDB" id="A0A947DI49"/>
<feature type="transmembrane region" description="Helical" evidence="1">
    <location>
        <begin position="20"/>
        <end position="36"/>
    </location>
</feature>
<feature type="transmembrane region" description="Helical" evidence="1">
    <location>
        <begin position="115"/>
        <end position="136"/>
    </location>
</feature>
<gene>
    <name evidence="2" type="ORF">IXB50_18495</name>
</gene>
<comment type="caution">
    <text evidence="2">The sequence shown here is derived from an EMBL/GenBank/DDBJ whole genome shotgun (WGS) entry which is preliminary data.</text>
</comment>
<proteinExistence type="predicted"/>
<name>A0A947DI49_9CYAN</name>